<dbReference type="EMBL" id="KZ613507">
    <property type="protein sequence ID" value="PMD16273.1"/>
    <property type="molecule type" value="Genomic_DNA"/>
</dbReference>
<organism evidence="1 2">
    <name type="scientific">Hyaloscypha hepaticicola</name>
    <dbReference type="NCBI Taxonomy" id="2082293"/>
    <lineage>
        <taxon>Eukaryota</taxon>
        <taxon>Fungi</taxon>
        <taxon>Dikarya</taxon>
        <taxon>Ascomycota</taxon>
        <taxon>Pezizomycotina</taxon>
        <taxon>Leotiomycetes</taxon>
        <taxon>Helotiales</taxon>
        <taxon>Hyaloscyphaceae</taxon>
        <taxon>Hyaloscypha</taxon>
    </lineage>
</organism>
<evidence type="ECO:0000313" key="1">
    <source>
        <dbReference type="EMBL" id="PMD16273.1"/>
    </source>
</evidence>
<dbReference type="AlphaFoldDB" id="A0A2J6PQI0"/>
<proteinExistence type="predicted"/>
<dbReference type="Proteomes" id="UP000235672">
    <property type="component" value="Unassembled WGS sequence"/>
</dbReference>
<reference evidence="1 2" key="1">
    <citation type="submission" date="2016-05" db="EMBL/GenBank/DDBJ databases">
        <title>A degradative enzymes factory behind the ericoid mycorrhizal symbiosis.</title>
        <authorList>
            <consortium name="DOE Joint Genome Institute"/>
            <person name="Martino E."/>
            <person name="Morin E."/>
            <person name="Grelet G."/>
            <person name="Kuo A."/>
            <person name="Kohler A."/>
            <person name="Daghino S."/>
            <person name="Barry K."/>
            <person name="Choi C."/>
            <person name="Cichocki N."/>
            <person name="Clum A."/>
            <person name="Copeland A."/>
            <person name="Hainaut M."/>
            <person name="Haridas S."/>
            <person name="Labutti K."/>
            <person name="Lindquist E."/>
            <person name="Lipzen A."/>
            <person name="Khouja H.-R."/>
            <person name="Murat C."/>
            <person name="Ohm R."/>
            <person name="Olson A."/>
            <person name="Spatafora J."/>
            <person name="Veneault-Fourrey C."/>
            <person name="Henrissat B."/>
            <person name="Grigoriev I."/>
            <person name="Martin F."/>
            <person name="Perotto S."/>
        </authorList>
    </citation>
    <scope>NUCLEOTIDE SEQUENCE [LARGE SCALE GENOMIC DNA]</scope>
    <source>
        <strain evidence="1 2">UAMH 7357</strain>
    </source>
</reference>
<evidence type="ECO:0000313" key="2">
    <source>
        <dbReference type="Proteomes" id="UP000235672"/>
    </source>
</evidence>
<accession>A0A2J6PQI0</accession>
<sequence length="160" mass="17647">MDHPLTTSADNERASLSGDSQIASEFVLFMQRFLDGALHYFGGVPVPTQYDIETSSIHIDFEGSINNDGHNSVKIKPFTGRVYQAVFEPGDTVEVDFNTDDTAAVLSYKITGTTDWKTLMPGQSVQFFSHCCDIPPTYDFLIVSIADKDTSEGEIVIKPI</sequence>
<gene>
    <name evidence="1" type="ORF">NA56DRAFT_319384</name>
</gene>
<protein>
    <submittedName>
        <fullName evidence="1">Uncharacterized protein</fullName>
    </submittedName>
</protein>
<name>A0A2J6PQI0_9HELO</name>
<keyword evidence="2" id="KW-1185">Reference proteome</keyword>